<evidence type="ECO:0000313" key="3">
    <source>
        <dbReference type="Proteomes" id="UP001516351"/>
    </source>
</evidence>
<dbReference type="CDD" id="cd18809">
    <property type="entry name" value="SF1_C_RecD"/>
    <property type="match status" value="1"/>
</dbReference>
<dbReference type="SUPFAM" id="SSF52540">
    <property type="entry name" value="P-loop containing nucleoside triphosphate hydrolases"/>
    <property type="match status" value="2"/>
</dbReference>
<feature type="region of interest" description="Disordered" evidence="1">
    <location>
        <begin position="412"/>
        <end position="435"/>
    </location>
</feature>
<reference evidence="2 3" key="1">
    <citation type="submission" date="2020-06" db="EMBL/GenBank/DDBJ databases">
        <title>Synonyms of Asaia species.</title>
        <authorList>
            <person name="Sombolestani A."/>
        </authorList>
    </citation>
    <scope>NUCLEOTIDE SEQUENCE [LARGE SCALE GENOMIC DNA]</scope>
    <source>
        <strain evidence="2 3">LMG 27047</strain>
    </source>
</reference>
<dbReference type="Gene3D" id="3.40.50.300">
    <property type="entry name" value="P-loop containing nucleotide triphosphate hydrolases"/>
    <property type="match status" value="2"/>
</dbReference>
<name>A0ABX2P8H5_9PROT</name>
<dbReference type="Gene3D" id="2.30.30.940">
    <property type="match status" value="1"/>
</dbReference>
<feature type="non-terminal residue" evidence="2">
    <location>
        <position position="1"/>
    </location>
</feature>
<comment type="caution">
    <text evidence="2">The sequence shown here is derived from an EMBL/GenBank/DDBJ whole genome shotgun (WGS) entry which is preliminary data.</text>
</comment>
<dbReference type="Pfam" id="PF13604">
    <property type="entry name" value="AAA_30"/>
    <property type="match status" value="1"/>
</dbReference>
<feature type="compositionally biased region" description="Basic and acidic residues" evidence="1">
    <location>
        <begin position="528"/>
        <end position="540"/>
    </location>
</feature>
<dbReference type="InterPro" id="IPR027417">
    <property type="entry name" value="P-loop_NTPase"/>
</dbReference>
<proteinExistence type="predicted"/>
<feature type="region of interest" description="Disordered" evidence="1">
    <location>
        <begin position="660"/>
        <end position="689"/>
    </location>
</feature>
<dbReference type="Proteomes" id="UP001516351">
    <property type="component" value="Unassembled WGS sequence"/>
</dbReference>
<gene>
    <name evidence="2" type="ORF">HW542_15720</name>
</gene>
<feature type="region of interest" description="Disordered" evidence="1">
    <location>
        <begin position="498"/>
        <end position="540"/>
    </location>
</feature>
<dbReference type="RefSeq" id="WP_332337829.1">
    <property type="nucleotide sequence ID" value="NZ_JABXXV010000013.1"/>
</dbReference>
<evidence type="ECO:0000313" key="2">
    <source>
        <dbReference type="EMBL" id="NVN48247.1"/>
    </source>
</evidence>
<keyword evidence="3" id="KW-1185">Reference proteome</keyword>
<feature type="compositionally biased region" description="Basic and acidic residues" evidence="1">
    <location>
        <begin position="412"/>
        <end position="422"/>
    </location>
</feature>
<evidence type="ECO:0000256" key="1">
    <source>
        <dbReference type="SAM" id="MobiDB-lite"/>
    </source>
</evidence>
<dbReference type="EMBL" id="JABXXV010000013">
    <property type="protein sequence ID" value="NVN48247.1"/>
    <property type="molecule type" value="Genomic_DNA"/>
</dbReference>
<organism evidence="2 3">
    <name type="scientific">Asaia spathodeae</name>
    <dbReference type="NCBI Taxonomy" id="657016"/>
    <lineage>
        <taxon>Bacteria</taxon>
        <taxon>Pseudomonadati</taxon>
        <taxon>Pseudomonadota</taxon>
        <taxon>Alphaproteobacteria</taxon>
        <taxon>Acetobacterales</taxon>
        <taxon>Acetobacteraceae</taxon>
        <taxon>Asaia</taxon>
    </lineage>
</organism>
<protein>
    <submittedName>
        <fullName evidence="2">AAA family ATPase</fullName>
    </submittedName>
</protein>
<accession>A0ABX2P8H5</accession>
<dbReference type="CDD" id="cd17933">
    <property type="entry name" value="DEXSc_RecD-like"/>
    <property type="match status" value="1"/>
</dbReference>
<sequence>GRERLALVSGLAGAGKTTMLYYARTAWGIGGYEARGLTLAASAAAQLEEGSEIPSQTIASFLRGIEKGQEQIGARTVLVVDEAGMIGSHQMRDILSVAQNAGAKVVLVGDGEQLQAIEAGAPFRKLEERLGAARLAESRRARDAGDRAATVALGGGRTREGLEHYDRQGALVEVATASALIETMARAYLADAAEIGAENVLVLAHRRADIRQLNNTIRAELVATGKVEAGLTFLTVNGERDFGVGDRVVFLRNNRQLGVRNGMDGVVEAVNGTSMRVRTKDRTITLNLETYGHVDHGYARTLHKGQGATAKRVHLGLSSTLDRQLAYVGLSRHRERVRAYWTRETAKDKEALFDTLCRDRRKDMALDYLEDRGIEPATKHVMRHAVESLLEEEERFVPAHEATEAERGEAVRQLHEEEKARVADAPAVQSGPEPGTPEYEVHIATVAQRLTAGQHFIDENELTAPGHLGTIMDRMRIIIGRIASPLEDAAILLKDMPTSQERASGPEAEKNADPLHQVEPSSVQSETRQSHEGKRSAASDARIAEIARQWVEAELVKIEREAAAAEPTAAEKRKAEEQAAREYAESEAAIAAFNLDQKEKAREQIRAITERDRAARRERRAAKRDVRLEKKARKYLAQEPGFLGSLFLSDEVREKAQALKEAEAQARRERQDAEARRERERKEAERRTAAEAYGRKLDKEVEAIMQPLERIDDLDARDLAVLRQVLTEALDAKPEETRVRHYAEDQRVTYAAESRHRSAKWVEASLLLGSKLKGAIQTRAAYDQIKEIVNKGLRGFEHNNQSVNPVRKPEFSRFVRSIDHLQDALIRYESENRIRIPDESYHAKAETMTERVWRSLEGQNETYRREHGHSLYDSMDAEMRALYSRDEGRKQQRINRDRAQEYGSGRDR</sequence>
<feature type="region of interest" description="Disordered" evidence="1">
    <location>
        <begin position="884"/>
        <end position="908"/>
    </location>
</feature>